<evidence type="ECO:0000256" key="2">
    <source>
        <dbReference type="ARBA" id="ARBA00022448"/>
    </source>
</evidence>
<organism evidence="12 13">
    <name type="scientific">Pedobacter segetis</name>
    <dbReference type="NCBI Taxonomy" id="2793069"/>
    <lineage>
        <taxon>Bacteria</taxon>
        <taxon>Pseudomonadati</taxon>
        <taxon>Bacteroidota</taxon>
        <taxon>Sphingobacteriia</taxon>
        <taxon>Sphingobacteriales</taxon>
        <taxon>Sphingobacteriaceae</taxon>
        <taxon>Pedobacter</taxon>
    </lineage>
</organism>
<evidence type="ECO:0000313" key="13">
    <source>
        <dbReference type="Proteomes" id="UP000660024"/>
    </source>
</evidence>
<name>A0ABS1BKX5_9SPHI</name>
<dbReference type="InterPro" id="IPR011250">
    <property type="entry name" value="OMP/PagP_B-barrel"/>
</dbReference>
<keyword evidence="6" id="KW-0626">Porin</keyword>
<dbReference type="SUPFAM" id="SSF103088">
    <property type="entry name" value="OmpA-like"/>
    <property type="match status" value="1"/>
</dbReference>
<dbReference type="Proteomes" id="UP000660024">
    <property type="component" value="Unassembled WGS sequence"/>
</dbReference>
<dbReference type="PANTHER" id="PTHR30329">
    <property type="entry name" value="STATOR ELEMENT OF FLAGELLAR MOTOR COMPLEX"/>
    <property type="match status" value="1"/>
</dbReference>
<evidence type="ECO:0000313" key="12">
    <source>
        <dbReference type="EMBL" id="MBK0382976.1"/>
    </source>
</evidence>
<dbReference type="Gene3D" id="3.30.1330.60">
    <property type="entry name" value="OmpA-like domain"/>
    <property type="match status" value="1"/>
</dbReference>
<keyword evidence="5" id="KW-0406">Ion transport</keyword>
<protein>
    <submittedName>
        <fullName evidence="12">OmpA family protein</fullName>
    </submittedName>
</protein>
<dbReference type="SUPFAM" id="SSF103647">
    <property type="entry name" value="TSP type-3 repeat"/>
    <property type="match status" value="1"/>
</dbReference>
<feature type="signal peptide" evidence="10">
    <location>
        <begin position="1"/>
        <end position="23"/>
    </location>
</feature>
<evidence type="ECO:0000256" key="10">
    <source>
        <dbReference type="SAM" id="SignalP"/>
    </source>
</evidence>
<accession>A0ABS1BKX5</accession>
<dbReference type="PANTHER" id="PTHR30329:SF21">
    <property type="entry name" value="LIPOPROTEIN YIAD-RELATED"/>
    <property type="match status" value="1"/>
</dbReference>
<dbReference type="InterPro" id="IPR028974">
    <property type="entry name" value="TSP_type-3_rpt"/>
</dbReference>
<reference evidence="12 13" key="1">
    <citation type="submission" date="2020-12" db="EMBL/GenBank/DDBJ databases">
        <title>Bacterial novel species Pedobacter sp. SD-b isolated from soil.</title>
        <authorList>
            <person name="Jung H.-Y."/>
        </authorList>
    </citation>
    <scope>NUCLEOTIDE SEQUENCE [LARGE SCALE GENOMIC DNA]</scope>
    <source>
        <strain evidence="12 13">SD-b</strain>
    </source>
</reference>
<dbReference type="InterPro" id="IPR006665">
    <property type="entry name" value="OmpA-like"/>
</dbReference>
<keyword evidence="8" id="KW-0998">Cell outer membrane</keyword>
<evidence type="ECO:0000256" key="3">
    <source>
        <dbReference type="ARBA" id="ARBA00022452"/>
    </source>
</evidence>
<evidence type="ECO:0000256" key="4">
    <source>
        <dbReference type="ARBA" id="ARBA00022692"/>
    </source>
</evidence>
<dbReference type="InterPro" id="IPR045743">
    <property type="entry name" value="DUF6089"/>
</dbReference>
<comment type="caution">
    <text evidence="12">The sequence shown here is derived from an EMBL/GenBank/DDBJ whole genome shotgun (WGS) entry which is preliminary data.</text>
</comment>
<dbReference type="Pfam" id="PF00691">
    <property type="entry name" value="OmpA"/>
    <property type="match status" value="1"/>
</dbReference>
<keyword evidence="2" id="KW-0813">Transport</keyword>
<dbReference type="Pfam" id="PF19573">
    <property type="entry name" value="DUF6089"/>
    <property type="match status" value="1"/>
</dbReference>
<evidence type="ECO:0000259" key="11">
    <source>
        <dbReference type="PROSITE" id="PS51123"/>
    </source>
</evidence>
<feature type="domain" description="OmpA-like" evidence="11">
    <location>
        <begin position="349"/>
        <end position="463"/>
    </location>
</feature>
<dbReference type="SUPFAM" id="SSF56925">
    <property type="entry name" value="OMPA-like"/>
    <property type="match status" value="1"/>
</dbReference>
<keyword evidence="10" id="KW-0732">Signal</keyword>
<dbReference type="InterPro" id="IPR050330">
    <property type="entry name" value="Bact_OuterMem_StrucFunc"/>
</dbReference>
<keyword evidence="3" id="KW-1134">Transmembrane beta strand</keyword>
<dbReference type="EMBL" id="JAEHFY010000010">
    <property type="protein sequence ID" value="MBK0382976.1"/>
    <property type="molecule type" value="Genomic_DNA"/>
</dbReference>
<feature type="chain" id="PRO_5046816983" evidence="10">
    <location>
        <begin position="24"/>
        <end position="463"/>
    </location>
</feature>
<dbReference type="PROSITE" id="PS51123">
    <property type="entry name" value="OMPA_2"/>
    <property type="match status" value="1"/>
</dbReference>
<dbReference type="InterPro" id="IPR006664">
    <property type="entry name" value="OMP_bac"/>
</dbReference>
<evidence type="ECO:0000256" key="5">
    <source>
        <dbReference type="ARBA" id="ARBA00023065"/>
    </source>
</evidence>
<keyword evidence="7 9" id="KW-0472">Membrane</keyword>
<keyword evidence="4" id="KW-0812">Transmembrane</keyword>
<dbReference type="CDD" id="cd07185">
    <property type="entry name" value="OmpA_C-like"/>
    <property type="match status" value="1"/>
</dbReference>
<proteinExistence type="predicted"/>
<dbReference type="PRINTS" id="PR01021">
    <property type="entry name" value="OMPADOMAIN"/>
</dbReference>
<gene>
    <name evidence="12" type="ORF">I5M32_08385</name>
</gene>
<evidence type="ECO:0000256" key="7">
    <source>
        <dbReference type="ARBA" id="ARBA00023136"/>
    </source>
</evidence>
<comment type="subcellular location">
    <subcellularLocation>
        <location evidence="1">Cell outer membrane</location>
        <topology evidence="1">Multi-pass membrane protein</topology>
    </subcellularLocation>
</comment>
<dbReference type="Gene3D" id="2.40.160.20">
    <property type="match status" value="1"/>
</dbReference>
<evidence type="ECO:0000256" key="9">
    <source>
        <dbReference type="PROSITE-ProRule" id="PRU00473"/>
    </source>
</evidence>
<keyword evidence="13" id="KW-1185">Reference proteome</keyword>
<sequence>MKTNLKKSIMLLGAVTIANFTFAQETMPKSNSDMKLDMAKENPAPFSGASAYRTWSFGVNGGILAPTVVTGGNNDFSNWEVNAGYGGYLKKQLTHNFGLQADFFRGTLKADNSTSKTKGPVISNTPYSSYKTEIKWDATLSGVYNIGNFNILHRQSYVTPYISAGAGLMGFQPTITDNAGLTTNLNNGDNYHELVVPVALGLKFMVAKGVNLDLGYKMNFVDSDILDGYSRAPGNDKFSYGYGGLEFALGNKNKPQLAFVNPAASLEKDYVAKYDDLKAQLDASKNNTEVNMLKDKINQLMTDSDGDGVSDFYDKCPKTPNGTAVDGSGCPLPVAKITKPVTYIITDEDKKVVNDAIKNLEFDLAKSTIRPSSFPTLDKVANLIISKNLSLKLAGHTDSQGSDSYNMKLSKDRAEAVKAYLVSKGVNPSRVEATGYGETQPIDTNKTAAGRQNNRRVEFTLFN</sequence>
<evidence type="ECO:0000256" key="1">
    <source>
        <dbReference type="ARBA" id="ARBA00004571"/>
    </source>
</evidence>
<dbReference type="RefSeq" id="WP_200585784.1">
    <property type="nucleotide sequence ID" value="NZ_JAEHFY010000010.1"/>
</dbReference>
<evidence type="ECO:0000256" key="6">
    <source>
        <dbReference type="ARBA" id="ARBA00023114"/>
    </source>
</evidence>
<dbReference type="InterPro" id="IPR036737">
    <property type="entry name" value="OmpA-like_sf"/>
</dbReference>
<evidence type="ECO:0000256" key="8">
    <source>
        <dbReference type="ARBA" id="ARBA00023237"/>
    </source>
</evidence>